<evidence type="ECO:0000256" key="1">
    <source>
        <dbReference type="ARBA" id="ARBA00022729"/>
    </source>
</evidence>
<dbReference type="InterPro" id="IPR028994">
    <property type="entry name" value="Integrin_alpha_N"/>
</dbReference>
<dbReference type="Gene3D" id="2.20.25.650">
    <property type="entry name" value="Tachylectin-2-like"/>
    <property type="match status" value="1"/>
</dbReference>
<dbReference type="InterPro" id="IPR013517">
    <property type="entry name" value="FG-GAP"/>
</dbReference>
<protein>
    <submittedName>
        <fullName evidence="2">FG-GAP-like repeat-containing protein</fullName>
    </submittedName>
</protein>
<geneLocation type="plasmid" evidence="2 3">
    <name>unnamed1</name>
</geneLocation>
<sequence length="581" mass="61776">MHIGRRHRAAVTAAVFGTALGVTPLQSAAAETTKPALSLHTSEAIDVHGTAGDVDITLTVPPEADSYLLLTLGAPGDENLTVTDDTGAPVTTHQLPGRPRYAEFGKADSDHDGVPGAALTPGTIHLHVAADGLVARTLYVGAYVVDGATDTLWNARGTSAEATMTVGQALLGSTWTSPGQGSGWQPTIPVVTGQAGPAEIRLETRMTMRKPPAATRNRWLFTADEIVDKGYTAGQLAQALQVQYSGDGTTYTPLPWVITADGSLILELPQQTWPDDRYPVVQQLRLKAQWGLPAGYLNGTVETFDRSGVVYGSTRKTFEFIDGTLPATARAAFYGRDRAGVLWQYQSSPDRDPSHYTRRTQVGGGWQTYNTLTKLSTLKADGTGDLAARDGSGTLWYYKATGNITSPFASRTKVGGGWQTYTMLTGAGDLTGDGKADLLARDRDGVLWLYRGTGNPASPFQTRSKVGGGWNTYTELIGGVDLTGDGKADLLARDRDGVLWLYRGTGNPAAPYATRARIGGGWNTYTRILSTGDTTGDGKADLLAVDSDGGLWHYRGTGNPTSPFQTRTKIGTGWAAYNALI</sequence>
<evidence type="ECO:0000313" key="2">
    <source>
        <dbReference type="EMBL" id="WUT87868.1"/>
    </source>
</evidence>
<dbReference type="Proteomes" id="UP001432060">
    <property type="component" value="Plasmid unnamed1"/>
</dbReference>
<keyword evidence="2" id="KW-0614">Plasmid</keyword>
<proteinExistence type="predicted"/>
<reference evidence="2" key="1">
    <citation type="submission" date="2022-10" db="EMBL/GenBank/DDBJ databases">
        <title>The complete genomes of actinobacterial strains from the NBC collection.</title>
        <authorList>
            <person name="Joergensen T.S."/>
            <person name="Alvarez Arevalo M."/>
            <person name="Sterndorff E.B."/>
            <person name="Faurdal D."/>
            <person name="Vuksanovic O."/>
            <person name="Mourched A.-S."/>
            <person name="Charusanti P."/>
            <person name="Shaw S."/>
            <person name="Blin K."/>
            <person name="Weber T."/>
        </authorList>
    </citation>
    <scope>NUCLEOTIDE SEQUENCE</scope>
    <source>
        <strain evidence="2">NBC_00668</strain>
        <plasmid evidence="2">unnamed1</plasmid>
    </source>
</reference>
<keyword evidence="1" id="KW-0732">Signal</keyword>
<name>A0ABZ1XWD6_9ACTN</name>
<gene>
    <name evidence="2" type="ORF">OG515_37005</name>
</gene>
<evidence type="ECO:0000313" key="3">
    <source>
        <dbReference type="Proteomes" id="UP001432060"/>
    </source>
</evidence>
<dbReference type="SUPFAM" id="SSF69318">
    <property type="entry name" value="Integrin alpha N-terminal domain"/>
    <property type="match status" value="1"/>
</dbReference>
<keyword evidence="3" id="KW-1185">Reference proteome</keyword>
<dbReference type="RefSeq" id="WP_329404851.1">
    <property type="nucleotide sequence ID" value="NZ_CP109020.1"/>
</dbReference>
<dbReference type="PANTHER" id="PTHR46580">
    <property type="entry name" value="SENSOR KINASE-RELATED"/>
    <property type="match status" value="1"/>
</dbReference>
<accession>A0ABZ1XWD6</accession>
<dbReference type="PANTHER" id="PTHR46580:SF4">
    <property type="entry name" value="ATP_GTP-BINDING PROTEIN"/>
    <property type="match status" value="1"/>
</dbReference>
<dbReference type="Pfam" id="PF13517">
    <property type="entry name" value="FG-GAP_3"/>
    <property type="match status" value="1"/>
</dbReference>
<dbReference type="Gene3D" id="2.115.10.10">
    <property type="entry name" value="Tachylectin 2"/>
    <property type="match status" value="1"/>
</dbReference>
<organism evidence="2 3">
    <name type="scientific">Streptomyces melanogenes</name>
    <dbReference type="NCBI Taxonomy" id="67326"/>
    <lineage>
        <taxon>Bacteria</taxon>
        <taxon>Bacillati</taxon>
        <taxon>Actinomycetota</taxon>
        <taxon>Actinomycetes</taxon>
        <taxon>Kitasatosporales</taxon>
        <taxon>Streptomycetaceae</taxon>
        <taxon>Streptomyces</taxon>
    </lineage>
</organism>
<dbReference type="EMBL" id="CP109020">
    <property type="protein sequence ID" value="WUT87868.1"/>
    <property type="molecule type" value="Genomic_DNA"/>
</dbReference>